<dbReference type="InParanoid" id="C4R6D1"/>
<evidence type="ECO:0000259" key="4">
    <source>
        <dbReference type="SMART" id="SM01215"/>
    </source>
</evidence>
<keyword evidence="2" id="KW-1133">Transmembrane helix</keyword>
<evidence type="ECO:0000313" key="7">
    <source>
        <dbReference type="Proteomes" id="UP000000314"/>
    </source>
</evidence>
<dbReference type="RefSeq" id="XP_002493296.1">
    <property type="nucleotide sequence ID" value="XM_002493251.1"/>
</dbReference>
<dbReference type="HOGENOM" id="CLU_000740_0_0_1"/>
<accession>C4R6D1</accession>
<dbReference type="SMART" id="SM01216">
    <property type="entry name" value="Fmp27_WPPW"/>
    <property type="match status" value="1"/>
</dbReference>
<evidence type="ECO:0000256" key="2">
    <source>
        <dbReference type="SAM" id="Phobius"/>
    </source>
</evidence>
<feature type="compositionally biased region" description="Polar residues" evidence="1">
    <location>
        <begin position="2444"/>
        <end position="2455"/>
    </location>
</feature>
<feature type="transmembrane region" description="Helical" evidence="2">
    <location>
        <begin position="21"/>
        <end position="44"/>
    </location>
</feature>
<feature type="region of interest" description="Disordered" evidence="1">
    <location>
        <begin position="2437"/>
        <end position="2458"/>
    </location>
</feature>
<evidence type="ECO:0000259" key="3">
    <source>
        <dbReference type="SMART" id="SM01214"/>
    </source>
</evidence>
<dbReference type="Proteomes" id="UP000000314">
    <property type="component" value="Chromosome 3"/>
</dbReference>
<dbReference type="InterPro" id="IPR045167">
    <property type="entry name" value="Hobbit"/>
</dbReference>
<dbReference type="PANTHER" id="PTHR15678">
    <property type="entry name" value="ANTIGEN MLAA-22-RELATED"/>
    <property type="match status" value="1"/>
</dbReference>
<organism evidence="6 7">
    <name type="scientific">Komagataella phaffii (strain GS115 / ATCC 20864)</name>
    <name type="common">Yeast</name>
    <name type="synonym">Pichia pastoris</name>
    <dbReference type="NCBI Taxonomy" id="644223"/>
    <lineage>
        <taxon>Eukaryota</taxon>
        <taxon>Fungi</taxon>
        <taxon>Dikarya</taxon>
        <taxon>Ascomycota</taxon>
        <taxon>Saccharomycotina</taxon>
        <taxon>Pichiomycetes</taxon>
        <taxon>Pichiales</taxon>
        <taxon>Pichiaceae</taxon>
        <taxon>Komagataella</taxon>
    </lineage>
</organism>
<feature type="compositionally biased region" description="Polar residues" evidence="1">
    <location>
        <begin position="1817"/>
        <end position="1827"/>
    </location>
</feature>
<evidence type="ECO:0000259" key="5">
    <source>
        <dbReference type="SMART" id="SM01216"/>
    </source>
</evidence>
<dbReference type="GeneID" id="8200016"/>
<dbReference type="InterPro" id="IPR019449">
    <property type="entry name" value="FMP27_WPPW_RBG"/>
</dbReference>
<dbReference type="EMBL" id="FN392321">
    <property type="protein sequence ID" value="CAY71117.1"/>
    <property type="molecule type" value="Genomic_DNA"/>
</dbReference>
<dbReference type="STRING" id="644223.C4R6D1"/>
<keyword evidence="2" id="KW-0472">Membrane</keyword>
<dbReference type="KEGG" id="ppa:PAS_chr3_1055"/>
<feature type="domain" description="FMP27 WPPW motif-containing RBG unit" evidence="5">
    <location>
        <begin position="1687"/>
        <end position="2089"/>
    </location>
</feature>
<dbReference type="OrthoDB" id="1562405at2759"/>
<dbReference type="eggNOG" id="KOG1910">
    <property type="taxonomic scope" value="Eukaryota"/>
</dbReference>
<keyword evidence="2" id="KW-0812">Transmembrane</keyword>
<dbReference type="SMART" id="SM01214">
    <property type="entry name" value="Fmp27_GFWDK"/>
    <property type="match status" value="1"/>
</dbReference>
<dbReference type="PANTHER" id="PTHR15678:SF15">
    <property type="entry name" value="PROTEIN FMP27, MITOCHONDRIAL"/>
    <property type="match status" value="1"/>
</dbReference>
<dbReference type="InterPro" id="IPR019415">
    <property type="entry name" value="FMP27_SW_RBG"/>
</dbReference>
<dbReference type="FunCoup" id="C4R6D1">
    <property type="interactions" value="485"/>
</dbReference>
<dbReference type="SMART" id="SM01215">
    <property type="entry name" value="Fmp27_SW"/>
    <property type="match status" value="1"/>
</dbReference>
<name>C4R6D1_KOMPG</name>
<gene>
    <name evidence="6" type="ordered locus">PAS_chr3_1055</name>
</gene>
<dbReference type="OMA" id="PNYFAKP"/>
<sequence>MPFETPLGDIFSLEVISLSKVNVVFLGFFFSCLALYFVNCVLQWQLGVQFSILSILRGRLTNIIYSNSDFSVSIKSIKIRVNWFERKEQFLLIAVSHVKIEIISSTNTNSTEQNIHKENKNEITQSEFEEYLYFYPKNLWKKRVVSFFLRHVSNFTILTKTISVSYHDQPELQVFCHQLSSKASFANISTSSNTLALRISLVVELDRLFLEATDQFSDQTLVDRITFKTPIFLDLKKGFLSEIAPILVIHSMKVPYYRFLVLFQKNLKFFSEGKSASNLQLQVSHKMAFRERLEKQLKIVQFFKTLFFKVEVLVNDLSIDCVPIIHHDDLRLAHCLSFLQDDNVIFLNFGFKSINLYLSRLQPTDTGYDIHFDRPATPLRLMMTVLESVIEADFANTNYFQPHDLDCSKTYELFRVPNVNFTTHLSGFSEAFRYLDEGVLSKTQWLSNLIVSNPILDVGTDKLAFVVRSFLNLRRPSQDTKNNKLDKEESIFSKYFFFSSNIWPYLSFNLLIRDPMLVLKRINTESNMSNLVIASFSIVELDLQSLREIDPNGTFIFELASKVKASGFKITIDNKIFDHSKSRKCSTINDYLKFSPSSTIVAQIEISSLRSHLKVIPKLDCKTELSIVTTKLTFPKLTLFDSFCAIVDDVRYHLYDKMIVPYSPRDSVHESGTDIRNIIFNQLPEWFSSVKLSVSSFYVLLASRSLLIPKELTSQLYIENVQDYVDRSLRQFSIYLSHFNAELLNSGADDRSQASPTESSTGSSNNDDDSEGSQGDYRSEYSKGGESLSDNEDQYSFWRFDSMFSSLSATVHHENHKGNMLKRSRICTVDQIIIQSKCIKLPEKSPFVRIFFKFGQINAHVTLTSMFILLSAIHLLKSTMIQSLVELFQQESSTEQDKNSTLQEVKLGDRLILSCLVNGYRVKLGMSNDFNTLIDGNKLKMIYNENQDVIIKNTLFRLHVESPAVKGYWAQFVNIQKAALIIRLKKFLDPEDSKSHILEGSNLGFRLNIPNQFVFHQLFDNMITSSKVIQHLLLSLTSDSAEDILKAHPVEPMKFPNCKFTSSRLVLTMEDDPFEAELGMIFKLGLIEQKARLAKRNSFIEMAKVYMNVVNDIDIEQTVEQIEVELLNPLIPPTDSLDTKKLPSCSLHGEGTFEMKRGLRSKLYRLKRQISLTWISTIKLCKLQMKKIITKNSKFLYGPLGNSISDEFDRKLISELISSPLVTLILESPTIIIQKPTFSSLTDYLYRVGKGLPSDTEYGILAPMNLNVSLNELRIHLKDFPLPMLYIPKAETGNTLELSGNLVIAEQFFEGPASLRTAYVPLVRNATEENSGKFYSLTLLKTIASVKIFTELGLIINGKIPTKINWCISYKPAIQQVMTNLDAFSKPQLDPSPKIGFWDKVRSILHGKLIVNFEEESFLHFCIKGSRSPYELLNESAGFVLVFERNICLSINKNNNSTELITVEAGKVLWGIPNHLSEPLLVWCAETKNSVFLPTSKAFITDTVYYFFLNSVTENDRLFISKLKSEYFEKINIKLTGQVRFVFGFLFERVGDDGKRTTQLLPHYKVKMNNPKFIDNLDTYDAYRGFRSDFIHLTIALHSNEASEHSRNSIHLSPGTFSLFFKWWKLFNGVLALPIRSGKLFNTRGKSQKFSDYLYTIKYQFLIEPLYIAHVYREREFSDGDTIGAIGLLGKVDKFVIDLHQRKEAVLKQNQKLELSEKIFKMRMYLGEASLDSLDLRVNQALFAKPKKGDAVESECHDVPGEEKVKIVVHDNDTDWFDYDDYNECNLSSLRHQACAVKILPLLSSANFKYFRDTDSGASSYTNPSKSDSIEPFGNEPSHKCLINSAERSEVASDASKEGKLKDVKFSNEFIVKDMLFKWTCEGRNLLLKYIHEVSFMKERGSVLCYESFSKVQKIVESSQSSDSDNDSCTNTESPSAKTDLSDKLFVDEEEYLSSDESVRNFFEELRKIKLIDETKGECNQDYLVKLISPQIQLITHPHSDTMMLVTTPLIELQILSLGEVSKDVNESDGIGYKHIKLETRYGTLLNNANVFCLQKSQIENGKLPRSIFNDCSYGSLELWPPFLSVEGMEDEAMLDLQLLEDTSIVIRYDRMNRLLRSNEDKNDKLSVDVPSVMTSVNSKEFLSSYKIAMELLLYVEPVNKELREKIHKFVLATDFSNLKGISKEILEKHQMLNALKDVTQNYYFRRIVLGAAENLELLAVEKATSSLTEQLFLLVKVILTGGSSILDNKEALEWRIQADRLLVTMLDVNQTPFVALSVENVLFRRLNYDERYYNLMEVDKMSAYNLEGQVYFPDLLAPMEQNDEDETSFVRVQWEMYRSVAGIQVFKNFDIHVKPFKLQLEQELGEKVIDYIFPEHDVKVFETSTNFQEFTDLQKELFQLSSEDGGMLFQEYPTSEEDNTADGDVSSSSSITGSSILEEESSVTIASNSETNPDSIEKRSISAGNDYLSVMSYRAETFAVFNSIKIQDLVLSITFRGIGVLRLINVSDFVFRVPDLELRNKIWSLRELVNYLKKAVLKALLKHTGSLLGIS</sequence>
<reference evidence="6 7" key="1">
    <citation type="journal article" date="2009" name="Nat. Biotechnol.">
        <title>Genome sequence of the recombinant protein production host Pichia pastoris.</title>
        <authorList>
            <person name="De Schutter K."/>
            <person name="Lin Y.C."/>
            <person name="Tiels P."/>
            <person name="Van Hecke A."/>
            <person name="Glinka S."/>
            <person name="Weber-Lehmann J."/>
            <person name="Rouze P."/>
            <person name="Van de Peer Y."/>
            <person name="Callewaert N."/>
        </authorList>
    </citation>
    <scope>NUCLEOTIDE SEQUENCE [LARGE SCALE GENOMIC DNA]</scope>
    <source>
        <strain evidence="7">GS115 / ATCC 20864</strain>
    </source>
</reference>
<feature type="domain" description="FMP27/BLTP2/Hobbit GFWDK motif-containing RBG unit" evidence="3">
    <location>
        <begin position="1279"/>
        <end position="1432"/>
    </location>
</feature>
<dbReference type="Pfam" id="PF10344">
    <property type="entry name" value="Hobbit"/>
    <property type="match status" value="1"/>
</dbReference>
<proteinExistence type="predicted"/>
<evidence type="ECO:0000256" key="1">
    <source>
        <dbReference type="SAM" id="MobiDB-lite"/>
    </source>
</evidence>
<feature type="domain" description="FMP27 SW motif-containing RBG unit" evidence="4">
    <location>
        <begin position="1161"/>
        <end position="1261"/>
    </location>
</feature>
<keyword evidence="7" id="KW-1185">Reference proteome</keyword>
<feature type="region of interest" description="Disordered" evidence="1">
    <location>
        <begin position="1817"/>
        <end position="1836"/>
    </location>
</feature>
<feature type="region of interest" description="Disordered" evidence="1">
    <location>
        <begin position="747"/>
        <end position="789"/>
    </location>
</feature>
<evidence type="ECO:0000313" key="6">
    <source>
        <dbReference type="EMBL" id="CAY71117.1"/>
    </source>
</evidence>
<dbReference type="InterPro" id="IPR019441">
    <property type="entry name" value="FMP27/BLTP2/Hobbit_GFWDK_RBG"/>
</dbReference>
<protein>
    <submittedName>
        <fullName evidence="6">Uncharacterized protein</fullName>
    </submittedName>
</protein>